<dbReference type="RefSeq" id="WP_244515027.1">
    <property type="nucleotide sequence ID" value="NZ_FOCX01000016.1"/>
</dbReference>
<dbReference type="AlphaFoldDB" id="A0A1H8RDA4"/>
<keyword evidence="3" id="KW-1185">Reference proteome</keyword>
<dbReference type="Pfam" id="PF02643">
    <property type="entry name" value="DUF192"/>
    <property type="match status" value="1"/>
</dbReference>
<evidence type="ECO:0000256" key="1">
    <source>
        <dbReference type="SAM" id="MobiDB-lite"/>
    </source>
</evidence>
<feature type="region of interest" description="Disordered" evidence="1">
    <location>
        <begin position="25"/>
        <end position="88"/>
    </location>
</feature>
<feature type="compositionally biased region" description="Low complexity" evidence="1">
    <location>
        <begin position="25"/>
        <end position="59"/>
    </location>
</feature>
<dbReference type="PANTHER" id="PTHR37953:SF1">
    <property type="entry name" value="UPF0127 PROTEIN MJ1496"/>
    <property type="match status" value="1"/>
</dbReference>
<dbReference type="PROSITE" id="PS51257">
    <property type="entry name" value="PROKAR_LIPOPROTEIN"/>
    <property type="match status" value="1"/>
</dbReference>
<organism evidence="2 3">
    <name type="scientific">Halorientalis persicus</name>
    <dbReference type="NCBI Taxonomy" id="1367881"/>
    <lineage>
        <taxon>Archaea</taxon>
        <taxon>Methanobacteriati</taxon>
        <taxon>Methanobacteriota</taxon>
        <taxon>Stenosarchaea group</taxon>
        <taxon>Halobacteria</taxon>
        <taxon>Halobacteriales</taxon>
        <taxon>Haloarculaceae</taxon>
        <taxon>Halorientalis</taxon>
    </lineage>
</organism>
<dbReference type="PANTHER" id="PTHR37953">
    <property type="entry name" value="UPF0127 PROTEIN MJ1496"/>
    <property type="match status" value="1"/>
</dbReference>
<name>A0A1H8RDA4_9EURY</name>
<protein>
    <submittedName>
        <fullName evidence="2">Uncharacterized conserved membrane protein, UPF0127 family</fullName>
    </submittedName>
</protein>
<gene>
    <name evidence="2" type="ORF">SAMN05216388_101623</name>
</gene>
<dbReference type="Proteomes" id="UP000198775">
    <property type="component" value="Unassembled WGS sequence"/>
</dbReference>
<reference evidence="3" key="1">
    <citation type="submission" date="2016-10" db="EMBL/GenBank/DDBJ databases">
        <authorList>
            <person name="Varghese N."/>
            <person name="Submissions S."/>
        </authorList>
    </citation>
    <scope>NUCLEOTIDE SEQUENCE [LARGE SCALE GENOMIC DNA]</scope>
    <source>
        <strain evidence="3">IBRC-M 10043</strain>
    </source>
</reference>
<dbReference type="InterPro" id="IPR003795">
    <property type="entry name" value="DUF192"/>
</dbReference>
<dbReference type="EMBL" id="FOCX01000016">
    <property type="protein sequence ID" value="SEO64346.1"/>
    <property type="molecule type" value="Genomic_DNA"/>
</dbReference>
<sequence length="219" mass="22777">MSRRPTLATVLVVCALILAGCSGTPGSATSTATSATTSSPEIAETPAETTTRAGTPTVTDGSETDSAEIETPKTDAQSRPQVELRDGNGTVLGRVTVAIADSGSERRTGLSDTERLNESEGMLFVYQSPDRHTYVMRDMGFPLDIVFIAPNGTITTIHHAPTEPGVAEENLTHYPGDGQYVLEVNRGYANRTGLAVGDAVAIPAGVATSDATPNPDTEG</sequence>
<proteinExistence type="predicted"/>
<dbReference type="InterPro" id="IPR038695">
    <property type="entry name" value="Saro_0823-like_sf"/>
</dbReference>
<evidence type="ECO:0000313" key="2">
    <source>
        <dbReference type="EMBL" id="SEO64346.1"/>
    </source>
</evidence>
<accession>A0A1H8RDA4</accession>
<dbReference type="Gene3D" id="2.60.120.1140">
    <property type="entry name" value="Protein of unknown function DUF192"/>
    <property type="match status" value="1"/>
</dbReference>
<evidence type="ECO:0000313" key="3">
    <source>
        <dbReference type="Proteomes" id="UP000198775"/>
    </source>
</evidence>